<evidence type="ECO:0000313" key="2">
    <source>
        <dbReference type="EMBL" id="OAI20207.1"/>
    </source>
</evidence>
<dbReference type="InterPro" id="IPR013766">
    <property type="entry name" value="Thioredoxin_domain"/>
</dbReference>
<keyword evidence="2" id="KW-0413">Isomerase</keyword>
<name>A0A177NQ57_9GAMM</name>
<dbReference type="AlphaFoldDB" id="A0A177NQ57"/>
<protein>
    <submittedName>
        <fullName evidence="2">Thiol-disulfide isomerase</fullName>
    </submittedName>
</protein>
<dbReference type="InterPro" id="IPR036249">
    <property type="entry name" value="Thioredoxin-like_sf"/>
</dbReference>
<dbReference type="GO" id="GO:0016853">
    <property type="term" value="F:isomerase activity"/>
    <property type="evidence" value="ECO:0007669"/>
    <property type="project" value="UniProtKB-KW"/>
</dbReference>
<comment type="caution">
    <text evidence="2">The sequence shown here is derived from an EMBL/GenBank/DDBJ whole genome shotgun (WGS) entry which is preliminary data.</text>
</comment>
<dbReference type="PANTHER" id="PTHR42852">
    <property type="entry name" value="THIOL:DISULFIDE INTERCHANGE PROTEIN DSBE"/>
    <property type="match status" value="1"/>
</dbReference>
<dbReference type="PROSITE" id="PS51352">
    <property type="entry name" value="THIOREDOXIN_2"/>
    <property type="match status" value="1"/>
</dbReference>
<dbReference type="SUPFAM" id="SSF52833">
    <property type="entry name" value="Thioredoxin-like"/>
    <property type="match status" value="1"/>
</dbReference>
<dbReference type="EMBL" id="LUUJ01000034">
    <property type="protein sequence ID" value="OAI20207.1"/>
    <property type="molecule type" value="Genomic_DNA"/>
</dbReference>
<feature type="domain" description="Thioredoxin" evidence="1">
    <location>
        <begin position="3"/>
        <end position="217"/>
    </location>
</feature>
<proteinExistence type="predicted"/>
<dbReference type="PANTHER" id="PTHR42852:SF13">
    <property type="entry name" value="PROTEIN DIPZ"/>
    <property type="match status" value="1"/>
</dbReference>
<organism evidence="2 3">
    <name type="scientific">Methylomonas koyamae</name>
    <dbReference type="NCBI Taxonomy" id="702114"/>
    <lineage>
        <taxon>Bacteria</taxon>
        <taxon>Pseudomonadati</taxon>
        <taxon>Pseudomonadota</taxon>
        <taxon>Gammaproteobacteria</taxon>
        <taxon>Methylococcales</taxon>
        <taxon>Methylococcaceae</taxon>
        <taxon>Methylomonas</taxon>
    </lineage>
</organism>
<evidence type="ECO:0000313" key="3">
    <source>
        <dbReference type="Proteomes" id="UP000077857"/>
    </source>
</evidence>
<gene>
    <name evidence="2" type="ORF">A1507_05270</name>
</gene>
<accession>A0A177NQ57</accession>
<dbReference type="OrthoDB" id="9811352at2"/>
<sequence>MEARIGHPAPPLAIGEWLQGQPTQLADLAGRVVLVAVFQVNCPGCFLYCLPRAEDLHWRYQDHGLTVLGLATAFEDFDKNTVGNLRLLLESGRVIGETEKLLKQHALLQGERLPYSLSFPVAMDRLAPQTLDNLEADIDAFVGRQLPDLETRPPAERQAIRARLRAYFAQRPFRPETFERYRLQGTPSYLLIDRAGILRASRFGAYDELEADLTGLL</sequence>
<reference evidence="2 3" key="1">
    <citation type="submission" date="2016-03" db="EMBL/GenBank/DDBJ databases">
        <authorList>
            <person name="Ploux O."/>
        </authorList>
    </citation>
    <scope>NUCLEOTIDE SEQUENCE [LARGE SCALE GENOMIC DNA]</scope>
    <source>
        <strain evidence="2 3">R-45378</strain>
    </source>
</reference>
<dbReference type="RefSeq" id="WP_064039185.1">
    <property type="nucleotide sequence ID" value="NZ_LUUJ01000034.1"/>
</dbReference>
<dbReference type="Proteomes" id="UP000077857">
    <property type="component" value="Unassembled WGS sequence"/>
</dbReference>
<dbReference type="InterPro" id="IPR050553">
    <property type="entry name" value="Thioredoxin_ResA/DsbE_sf"/>
</dbReference>
<evidence type="ECO:0000259" key="1">
    <source>
        <dbReference type="PROSITE" id="PS51352"/>
    </source>
</evidence>
<dbReference type="Gene3D" id="3.40.30.10">
    <property type="entry name" value="Glutaredoxin"/>
    <property type="match status" value="1"/>
</dbReference>